<dbReference type="InterPro" id="IPR043142">
    <property type="entry name" value="PapC-like_C_sf"/>
</dbReference>
<feature type="chain" id="PRO_5020789939" evidence="1">
    <location>
        <begin position="38"/>
        <end position="797"/>
    </location>
</feature>
<keyword evidence="1" id="KW-0732">Signal</keyword>
<dbReference type="Gene3D" id="2.60.40.2610">
    <property type="entry name" value="Outer membrane usher protein FimD, plug domain"/>
    <property type="match status" value="1"/>
</dbReference>
<dbReference type="Gene3D" id="2.60.40.2070">
    <property type="match status" value="1"/>
</dbReference>
<gene>
    <name evidence="3" type="ORF">EV148_101677</name>
</gene>
<dbReference type="OrthoDB" id="8587at2"/>
<dbReference type="Gene3D" id="2.60.40.3110">
    <property type="match status" value="1"/>
</dbReference>
<evidence type="ECO:0000259" key="2">
    <source>
        <dbReference type="Pfam" id="PF13953"/>
    </source>
</evidence>
<dbReference type="Proteomes" id="UP000294862">
    <property type="component" value="Unassembled WGS sequence"/>
</dbReference>
<organism evidence="3 4">
    <name type="scientific">Dokdonella fugitiva</name>
    <dbReference type="NCBI Taxonomy" id="328517"/>
    <lineage>
        <taxon>Bacteria</taxon>
        <taxon>Pseudomonadati</taxon>
        <taxon>Pseudomonadota</taxon>
        <taxon>Gammaproteobacteria</taxon>
        <taxon>Lysobacterales</taxon>
        <taxon>Rhodanobacteraceae</taxon>
        <taxon>Dokdonella</taxon>
    </lineage>
</organism>
<dbReference type="AlphaFoldDB" id="A0A4R2IGB6"/>
<evidence type="ECO:0000313" key="3">
    <source>
        <dbReference type="EMBL" id="TCO43256.1"/>
    </source>
</evidence>
<dbReference type="GO" id="GO:0009279">
    <property type="term" value="C:cell outer membrane"/>
    <property type="evidence" value="ECO:0007669"/>
    <property type="project" value="TreeGrafter"/>
</dbReference>
<dbReference type="GO" id="GO:0015473">
    <property type="term" value="F:fimbrial usher porin activity"/>
    <property type="evidence" value="ECO:0007669"/>
    <property type="project" value="InterPro"/>
</dbReference>
<evidence type="ECO:0000313" key="4">
    <source>
        <dbReference type="Proteomes" id="UP000294862"/>
    </source>
</evidence>
<keyword evidence="4" id="KW-1185">Reference proteome</keyword>
<feature type="domain" description="PapC-like C-terminal" evidence="2">
    <location>
        <begin position="717"/>
        <end position="777"/>
    </location>
</feature>
<dbReference type="InterPro" id="IPR025949">
    <property type="entry name" value="PapC-like_C"/>
</dbReference>
<evidence type="ECO:0000256" key="1">
    <source>
        <dbReference type="SAM" id="SignalP"/>
    </source>
</evidence>
<dbReference type="PANTHER" id="PTHR30451:SF5">
    <property type="entry name" value="SLR0019 PROTEIN"/>
    <property type="match status" value="1"/>
</dbReference>
<dbReference type="InterPro" id="IPR000015">
    <property type="entry name" value="Fimb_usher"/>
</dbReference>
<name>A0A4R2IGB6_9GAMM</name>
<dbReference type="InterPro" id="IPR042186">
    <property type="entry name" value="FimD_plug_dom"/>
</dbReference>
<dbReference type="Pfam" id="PF13953">
    <property type="entry name" value="PapC_C"/>
    <property type="match status" value="1"/>
</dbReference>
<sequence length="797" mass="83822">MQSNALWRRSARARRVLARCLAAVALALASAHGHAQATDGGLIADDEAWVRGTSLYLDVTLNRVATGHIAHFDQRDGALWVRASTLRALGFVIEPGASDPMPLAALGDVVVDFDAERQHLSLTAPLARLALATQTLNAGSAETPRATSSPGAVLGYDLYATAGEGTRSLAATADLRAFADRAGVFETTAIMRGARADGGGWRGDSARLDSNWQLAFPDSMLRLRVGDTVTDALDWTRATRLGGVSIGTDFGLQPYRVTTPLPAFFGSATLPSAVDLYVDGVRQYSGQVAPGPFQLNTMPVVNGAGSAQLVVTDALGRASTIDLSLYASRQLLARGLADWSVDLGWVRRNYGITSFDYGRDLLGIGSLRYGVSDRFTLEAHAEHAPGLALGGVGGVWLLGSRGGVLSASLARSQAHGDGAGQVSVGYNWADRRFAFSVDSTRAQKGFRDAASAYGTAPPRATDRATFSVATEHAGSLGLNYLRQAYEGEPTARYAGLFWSDTFGGTLSLNIGFNQNLEHTSDRSVFANVTWSLPSRRSVSASAQHRRDSDNLAVQASQPVPGDGGFGWRVLAQGGDGGNHGGAAEASWLGNRGAASIGVSALGDSHYGYGDASGAFAFIGGHAFASRAIDDAFAVVSTDGIAGVPVQLENRTIGHTDEDGLLLVARLNAYQHNRLSIDPMQLPANMQVERVSADATPGDRAGTFVRFGMKQSRAAQVALVDAKGTPLAIGSRVRIEGRDGDAALVGFDGVVYLEGLERSQRARVDGPAGACSVRIDVPDSKDVIAQLGPLRCVEEKPR</sequence>
<feature type="signal peptide" evidence="1">
    <location>
        <begin position="1"/>
        <end position="37"/>
    </location>
</feature>
<dbReference type="EMBL" id="SLWQ01000001">
    <property type="protein sequence ID" value="TCO43256.1"/>
    <property type="molecule type" value="Genomic_DNA"/>
</dbReference>
<dbReference type="Pfam" id="PF00577">
    <property type="entry name" value="Usher"/>
    <property type="match status" value="1"/>
</dbReference>
<dbReference type="GO" id="GO:0009297">
    <property type="term" value="P:pilus assembly"/>
    <property type="evidence" value="ECO:0007669"/>
    <property type="project" value="InterPro"/>
</dbReference>
<dbReference type="PANTHER" id="PTHR30451">
    <property type="entry name" value="OUTER MEMBRANE USHER PROTEIN"/>
    <property type="match status" value="1"/>
</dbReference>
<comment type="caution">
    <text evidence="3">The sequence shown here is derived from an EMBL/GenBank/DDBJ whole genome shotgun (WGS) entry which is preliminary data.</text>
</comment>
<protein>
    <submittedName>
        <fullName evidence="3">Outer membrane usher protein</fullName>
    </submittedName>
</protein>
<proteinExistence type="predicted"/>
<dbReference type="RefSeq" id="WP_131993414.1">
    <property type="nucleotide sequence ID" value="NZ_SLWQ01000001.1"/>
</dbReference>
<reference evidence="3 4" key="1">
    <citation type="journal article" date="2015" name="Stand. Genomic Sci.">
        <title>Genomic Encyclopedia of Bacterial and Archaeal Type Strains, Phase III: the genomes of soil and plant-associated and newly described type strains.</title>
        <authorList>
            <person name="Whitman W.B."/>
            <person name="Woyke T."/>
            <person name="Klenk H.P."/>
            <person name="Zhou Y."/>
            <person name="Lilburn T.G."/>
            <person name="Beck B.J."/>
            <person name="De Vos P."/>
            <person name="Vandamme P."/>
            <person name="Eisen J.A."/>
            <person name="Garrity G."/>
            <person name="Hugenholtz P."/>
            <person name="Kyrpides N.C."/>
        </authorList>
    </citation>
    <scope>NUCLEOTIDE SEQUENCE [LARGE SCALE GENOMIC DNA]</scope>
    <source>
        <strain evidence="3 4">A3</strain>
    </source>
</reference>
<accession>A0A4R2IGB6</accession>